<feature type="compositionally biased region" description="Basic and acidic residues" evidence="4">
    <location>
        <begin position="307"/>
        <end position="321"/>
    </location>
</feature>
<dbReference type="Pfam" id="PF07557">
    <property type="entry name" value="Shugoshin_C"/>
    <property type="match status" value="1"/>
</dbReference>
<keyword evidence="6" id="KW-1185">Reference proteome</keyword>
<dbReference type="AlphaFoldDB" id="A0A6I9U9S7"/>
<comment type="similarity">
    <text evidence="1">Belongs to the shugoshin family.</text>
</comment>
<gene>
    <name evidence="7" type="primary">LOC105174179</name>
</gene>
<feature type="domain" description="Shugoshin C-terminal" evidence="5">
    <location>
        <begin position="296"/>
        <end position="319"/>
    </location>
</feature>
<keyword evidence="2" id="KW-0159">Chromosome partition</keyword>
<reference evidence="7" key="1">
    <citation type="submission" date="2025-08" db="UniProtKB">
        <authorList>
            <consortium name="RefSeq"/>
        </authorList>
    </citation>
    <scope>IDENTIFICATION</scope>
</reference>
<protein>
    <submittedName>
        <fullName evidence="7">Shugoshin-1 isoform X1</fullName>
    </submittedName>
</protein>
<dbReference type="GO" id="GO:0005634">
    <property type="term" value="C:nucleus"/>
    <property type="evidence" value="ECO:0007669"/>
    <property type="project" value="InterPro"/>
</dbReference>
<proteinExistence type="inferred from homology"/>
<accession>A0A6I9U9S7</accession>
<evidence type="ECO:0000256" key="1">
    <source>
        <dbReference type="ARBA" id="ARBA00010845"/>
    </source>
</evidence>
<evidence type="ECO:0000313" key="6">
    <source>
        <dbReference type="Proteomes" id="UP000504604"/>
    </source>
</evidence>
<dbReference type="OrthoDB" id="770508at2759"/>
<evidence type="ECO:0000259" key="5">
    <source>
        <dbReference type="Pfam" id="PF07557"/>
    </source>
</evidence>
<dbReference type="GO" id="GO:0000775">
    <property type="term" value="C:chromosome, centromeric region"/>
    <property type="evidence" value="ECO:0007669"/>
    <property type="project" value="InterPro"/>
</dbReference>
<sequence>MSKTEGLVVLDSVNAAKTGVLNKNPDIAEKAARPHAQNVVRRKLADISNLPQNQRLLIQGEKAQCIETTTKEYIDQLQKENMALVKMLAQRNKIIEQSGIELDRLRVNLLKMQEQNQQLALSNTQMLVELNSGKDRLKVLQHELGCKSGLLKARKLGAEEKGRTGPLEGADAELMNSQEEVQSRKEGGDDEKPHKTRRSLQPNSVGSSEQVQSKETIEKKRPSVRRQSARFKAAEVKPVEDLFDARDTSILACSQLDEAVAEKGSTSENPSVKVEDNEGSSGHRHESQESGRPSLRSSRLAAKKVQSYKEKPINIKMRRTE</sequence>
<dbReference type="FunCoup" id="A0A6I9U9S7">
    <property type="interactions" value="1302"/>
</dbReference>
<dbReference type="InterPro" id="IPR044693">
    <property type="entry name" value="SGO_plant"/>
</dbReference>
<dbReference type="GO" id="GO:0045144">
    <property type="term" value="P:meiotic sister chromatid segregation"/>
    <property type="evidence" value="ECO:0007669"/>
    <property type="project" value="InterPro"/>
</dbReference>
<name>A0A6I9U9S7_SESIN</name>
<dbReference type="GO" id="GO:0034090">
    <property type="term" value="P:maintenance of meiotic sister chromatid cohesion"/>
    <property type="evidence" value="ECO:0007669"/>
    <property type="project" value="InterPro"/>
</dbReference>
<feature type="coiled-coil region" evidence="3">
    <location>
        <begin position="95"/>
        <end position="122"/>
    </location>
</feature>
<dbReference type="Proteomes" id="UP000504604">
    <property type="component" value="Linkage group LG11"/>
</dbReference>
<evidence type="ECO:0000256" key="3">
    <source>
        <dbReference type="SAM" id="Coils"/>
    </source>
</evidence>
<dbReference type="PANTHER" id="PTHR34373">
    <property type="entry name" value="SHUGOSHIN 2"/>
    <property type="match status" value="1"/>
</dbReference>
<evidence type="ECO:0000256" key="2">
    <source>
        <dbReference type="ARBA" id="ARBA00022829"/>
    </source>
</evidence>
<dbReference type="KEGG" id="sind:105174179"/>
<dbReference type="PANTHER" id="PTHR34373:SF9">
    <property type="entry name" value="SHUGOSHIN 2"/>
    <property type="match status" value="1"/>
</dbReference>
<feature type="region of interest" description="Disordered" evidence="4">
    <location>
        <begin position="261"/>
        <end position="321"/>
    </location>
</feature>
<feature type="compositionally biased region" description="Polar residues" evidence="4">
    <location>
        <begin position="199"/>
        <end position="214"/>
    </location>
</feature>
<feature type="region of interest" description="Disordered" evidence="4">
    <location>
        <begin position="161"/>
        <end position="239"/>
    </location>
</feature>
<organism evidence="6 7">
    <name type="scientific">Sesamum indicum</name>
    <name type="common">Oriental sesame</name>
    <name type="synonym">Sesamum orientale</name>
    <dbReference type="NCBI Taxonomy" id="4182"/>
    <lineage>
        <taxon>Eukaryota</taxon>
        <taxon>Viridiplantae</taxon>
        <taxon>Streptophyta</taxon>
        <taxon>Embryophyta</taxon>
        <taxon>Tracheophyta</taxon>
        <taxon>Spermatophyta</taxon>
        <taxon>Magnoliopsida</taxon>
        <taxon>eudicotyledons</taxon>
        <taxon>Gunneridae</taxon>
        <taxon>Pentapetalae</taxon>
        <taxon>asterids</taxon>
        <taxon>lamiids</taxon>
        <taxon>Lamiales</taxon>
        <taxon>Pedaliaceae</taxon>
        <taxon>Sesamum</taxon>
    </lineage>
</organism>
<evidence type="ECO:0000256" key="4">
    <source>
        <dbReference type="SAM" id="MobiDB-lite"/>
    </source>
</evidence>
<feature type="compositionally biased region" description="Basic and acidic residues" evidence="4">
    <location>
        <begin position="273"/>
        <end position="289"/>
    </location>
</feature>
<keyword evidence="3" id="KW-0175">Coiled coil</keyword>
<dbReference type="InParanoid" id="A0A6I9U9S7"/>
<dbReference type="RefSeq" id="XP_011094498.1">
    <property type="nucleotide sequence ID" value="XM_011096196.2"/>
</dbReference>
<feature type="compositionally biased region" description="Basic and acidic residues" evidence="4">
    <location>
        <begin position="181"/>
        <end position="193"/>
    </location>
</feature>
<dbReference type="GeneID" id="105174179"/>
<dbReference type="InterPro" id="IPR011515">
    <property type="entry name" value="Shugoshin_C"/>
</dbReference>
<evidence type="ECO:0000313" key="7">
    <source>
        <dbReference type="RefSeq" id="XP_011094498.1"/>
    </source>
</evidence>